<name>A0A6A4IM02_9AGAR</name>
<organism evidence="1 2">
    <name type="scientific">Gymnopus androsaceus JB14</name>
    <dbReference type="NCBI Taxonomy" id="1447944"/>
    <lineage>
        <taxon>Eukaryota</taxon>
        <taxon>Fungi</taxon>
        <taxon>Dikarya</taxon>
        <taxon>Basidiomycota</taxon>
        <taxon>Agaricomycotina</taxon>
        <taxon>Agaricomycetes</taxon>
        <taxon>Agaricomycetidae</taxon>
        <taxon>Agaricales</taxon>
        <taxon>Marasmiineae</taxon>
        <taxon>Omphalotaceae</taxon>
        <taxon>Gymnopus</taxon>
    </lineage>
</organism>
<evidence type="ECO:0000313" key="1">
    <source>
        <dbReference type="EMBL" id="KAE9410890.1"/>
    </source>
</evidence>
<reference evidence="1" key="1">
    <citation type="journal article" date="2019" name="Environ. Microbiol.">
        <title>Fungal ecological strategies reflected in gene transcription - a case study of two litter decomposers.</title>
        <authorList>
            <person name="Barbi F."/>
            <person name="Kohler A."/>
            <person name="Barry K."/>
            <person name="Baskaran P."/>
            <person name="Daum C."/>
            <person name="Fauchery L."/>
            <person name="Ihrmark K."/>
            <person name="Kuo A."/>
            <person name="LaButti K."/>
            <person name="Lipzen A."/>
            <person name="Morin E."/>
            <person name="Grigoriev I.V."/>
            <person name="Henrissat B."/>
            <person name="Lindahl B."/>
            <person name="Martin F."/>
        </authorList>
    </citation>
    <scope>NUCLEOTIDE SEQUENCE</scope>
    <source>
        <strain evidence="1">JB14</strain>
    </source>
</reference>
<dbReference type="OrthoDB" id="2836053at2759"/>
<sequence>MSAQLPAEIVEKILQQLWPSYLSPAERILLMTTCPRLNSTWKSQFARIASITIHIPCLSYLLYLAEIIRTGKSLIYDRHGELIATPTGSAFNGSLSKPSSSQASVNCLGKQLQMAHTELSLLFDTTQPPSLKQHKVVINFVIHDPETAQPLDSLLHTGHGGETMLESPWVTVGRWKLGVIDSVYFLIYAELERLPHRPNESHPISDPFAIMEKIKDGLHVHGREIRTSYNTIFHDHDLSEADDFWGISRRLYIAGASTPSWGSFATHLYHRVNEARLRYKCPDILGNYRKVWTHTYHGTLPENDWISFEPLLLTGTWVQEYLKPSEAFGASLSRQTLTLSVESMLLPPSEPRTQ</sequence>
<accession>A0A6A4IM02</accession>
<keyword evidence="2" id="KW-1185">Reference proteome</keyword>
<dbReference type="EMBL" id="ML769384">
    <property type="protein sequence ID" value="KAE9410890.1"/>
    <property type="molecule type" value="Genomic_DNA"/>
</dbReference>
<protein>
    <recommendedName>
        <fullName evidence="3">F-box domain-containing protein</fullName>
    </recommendedName>
</protein>
<evidence type="ECO:0008006" key="3">
    <source>
        <dbReference type="Google" id="ProtNLM"/>
    </source>
</evidence>
<evidence type="ECO:0000313" key="2">
    <source>
        <dbReference type="Proteomes" id="UP000799118"/>
    </source>
</evidence>
<dbReference type="Proteomes" id="UP000799118">
    <property type="component" value="Unassembled WGS sequence"/>
</dbReference>
<dbReference type="AlphaFoldDB" id="A0A6A4IM02"/>
<proteinExistence type="predicted"/>
<gene>
    <name evidence="1" type="ORF">BT96DRAFT_983569</name>
</gene>